<dbReference type="SUPFAM" id="SSF50494">
    <property type="entry name" value="Trypsin-like serine proteases"/>
    <property type="match status" value="1"/>
</dbReference>
<dbReference type="CDD" id="cd03487">
    <property type="entry name" value="RT_Bac_retron_II"/>
    <property type="match status" value="1"/>
</dbReference>
<evidence type="ECO:0000256" key="8">
    <source>
        <dbReference type="ARBA" id="ARBA00034120"/>
    </source>
</evidence>
<evidence type="ECO:0000256" key="6">
    <source>
        <dbReference type="ARBA" id="ARBA00022918"/>
    </source>
</evidence>
<evidence type="ECO:0000256" key="5">
    <source>
        <dbReference type="ARBA" id="ARBA00022842"/>
    </source>
</evidence>
<accession>A0AAW4C525</accession>
<dbReference type="InterPro" id="IPR000123">
    <property type="entry name" value="Reverse_transcriptase_msDNA"/>
</dbReference>
<comment type="catalytic activity">
    <reaction evidence="9">
        <text>DNA(n) + a 2'-deoxyribonucleoside 5'-triphosphate = DNA(n+1) + diphosphate</text>
        <dbReference type="Rhea" id="RHEA:22508"/>
        <dbReference type="Rhea" id="RHEA-COMP:17339"/>
        <dbReference type="Rhea" id="RHEA-COMP:17340"/>
        <dbReference type="ChEBI" id="CHEBI:33019"/>
        <dbReference type="ChEBI" id="CHEBI:61560"/>
        <dbReference type="ChEBI" id="CHEBI:173112"/>
        <dbReference type="EC" id="2.7.7.49"/>
    </reaction>
</comment>
<keyword evidence="3" id="KW-0548">Nucleotidyltransferase</keyword>
<evidence type="ECO:0000256" key="1">
    <source>
        <dbReference type="ARBA" id="ARBA00012493"/>
    </source>
</evidence>
<dbReference type="EMBL" id="JADLKB010000052">
    <property type="protein sequence ID" value="MBF8738834.1"/>
    <property type="molecule type" value="Genomic_DNA"/>
</dbReference>
<sequence>MSKLKLCKSVDDLAALLGTTYGKIRYFYYLHPTSESYSTFEIKKKSGGVREISAPSDKLKTLQGRLKVLLSEIYEPKKYVTGFVNGKSIVANAKPHTRKKFVFNLDLQDFFPSITFARIRGLLVSKPYSLESSVATVIAHLVTVNGKLPQGGPSSPVISNMICSSLDRKLKTLAAKNRAEYTRYADDITFSFYDDLDYIASDIVEVLKGDKLPNHYFAKCGQSLERLIVDAGFKINYLKVRLQGRYERQVVTGLVVNKKPNVNRQYVRKTGAMIHSIETKGLEEARRIYSEKIIKQEQKSGDGQEEEIKVPPVEAHIQGRLLFLKQVVGLESQVYRRLALRFNLLGLKYRVPLGVSKNKFSEDFRKFTKWYDSKCWVVEVEGEIRGEFECGQGSGFMIFDQVLVTCSHVLELKGVKLEEATVYQASARSRSYKAKLLYRDDHRDLALLKISVEKSEFDYFDLETSVLADVGDEVSILGFPQDKLGAQSAGNQTAVVRNKFPISGVGFVEVDKELYAGNSGGPVLNQDSRVVGIVGIGNDGEYCDHSRFICVSELLKAIDGFKLASAEKSELEPA</sequence>
<gene>
    <name evidence="11" type="ORF">IR015_25855</name>
</gene>
<dbReference type="InterPro" id="IPR000477">
    <property type="entry name" value="RT_dom"/>
</dbReference>
<dbReference type="Pfam" id="PF13365">
    <property type="entry name" value="Trypsin_2"/>
    <property type="match status" value="1"/>
</dbReference>
<evidence type="ECO:0000256" key="4">
    <source>
        <dbReference type="ARBA" id="ARBA00022723"/>
    </source>
</evidence>
<dbReference type="GO" id="GO:0003964">
    <property type="term" value="F:RNA-directed DNA polymerase activity"/>
    <property type="evidence" value="ECO:0007669"/>
    <property type="project" value="UniProtKB-KW"/>
</dbReference>
<reference evidence="11" key="1">
    <citation type="submission" date="2020-10" db="EMBL/GenBank/DDBJ databases">
        <title>Genome sequences of Pseudomonas isolates.</title>
        <authorList>
            <person name="Wessels L."/>
            <person name="Reich F."/>
            <person name="Hammerl J."/>
        </authorList>
    </citation>
    <scope>NUCLEOTIDE SEQUENCE</scope>
    <source>
        <strain evidence="11">20-MO00640-0</strain>
    </source>
</reference>
<organism evidence="11 12">
    <name type="scientific">Pseudomonas putida</name>
    <name type="common">Arthrobacter siderocapsulatus</name>
    <dbReference type="NCBI Taxonomy" id="303"/>
    <lineage>
        <taxon>Bacteria</taxon>
        <taxon>Pseudomonadati</taxon>
        <taxon>Pseudomonadota</taxon>
        <taxon>Gammaproteobacteria</taxon>
        <taxon>Pseudomonadales</taxon>
        <taxon>Pseudomonadaceae</taxon>
        <taxon>Pseudomonas</taxon>
    </lineage>
</organism>
<keyword evidence="2" id="KW-0808">Transferase</keyword>
<evidence type="ECO:0000256" key="9">
    <source>
        <dbReference type="ARBA" id="ARBA00048173"/>
    </source>
</evidence>
<evidence type="ECO:0000259" key="10">
    <source>
        <dbReference type="PROSITE" id="PS50878"/>
    </source>
</evidence>
<dbReference type="PRINTS" id="PR00866">
    <property type="entry name" value="RNADNAPOLMS"/>
</dbReference>
<dbReference type="GO" id="GO:0051607">
    <property type="term" value="P:defense response to virus"/>
    <property type="evidence" value="ECO:0007669"/>
    <property type="project" value="UniProtKB-KW"/>
</dbReference>
<dbReference type="InterPro" id="IPR051083">
    <property type="entry name" value="GrpII_Intron_Splice-Mob/Def"/>
</dbReference>
<evidence type="ECO:0000313" key="12">
    <source>
        <dbReference type="Proteomes" id="UP000639504"/>
    </source>
</evidence>
<dbReference type="Pfam" id="PF00078">
    <property type="entry name" value="RVT_1"/>
    <property type="match status" value="1"/>
</dbReference>
<proteinExistence type="inferred from homology"/>
<dbReference type="Gene3D" id="2.40.10.120">
    <property type="match status" value="1"/>
</dbReference>
<keyword evidence="7" id="KW-0051">Antiviral defense</keyword>
<keyword evidence="6" id="KW-0695">RNA-directed DNA polymerase</keyword>
<keyword evidence="5" id="KW-0460">Magnesium</keyword>
<evidence type="ECO:0000313" key="11">
    <source>
        <dbReference type="EMBL" id="MBF8738834.1"/>
    </source>
</evidence>
<dbReference type="AlphaFoldDB" id="A0AAW4C525"/>
<comment type="similarity">
    <text evidence="8">Belongs to the bacterial reverse transcriptase family.</text>
</comment>
<dbReference type="Proteomes" id="UP000639504">
    <property type="component" value="Unassembled WGS sequence"/>
</dbReference>
<feature type="domain" description="Reverse transcriptase" evidence="10">
    <location>
        <begin position="23"/>
        <end position="256"/>
    </location>
</feature>
<dbReference type="InterPro" id="IPR009003">
    <property type="entry name" value="Peptidase_S1_PA"/>
</dbReference>
<dbReference type="InterPro" id="IPR043502">
    <property type="entry name" value="DNA/RNA_pol_sf"/>
</dbReference>
<protein>
    <recommendedName>
        <fullName evidence="1">RNA-directed DNA polymerase</fullName>
        <ecNumber evidence="1">2.7.7.49</ecNumber>
    </recommendedName>
</protein>
<dbReference type="PROSITE" id="PS50878">
    <property type="entry name" value="RT_POL"/>
    <property type="match status" value="1"/>
</dbReference>
<dbReference type="RefSeq" id="WP_196183700.1">
    <property type="nucleotide sequence ID" value="NZ_JADLJW010000058.1"/>
</dbReference>
<keyword evidence="4" id="KW-0479">Metal-binding</keyword>
<name>A0AAW4C525_PSEPU</name>
<evidence type="ECO:0000256" key="7">
    <source>
        <dbReference type="ARBA" id="ARBA00023118"/>
    </source>
</evidence>
<dbReference type="GO" id="GO:0046872">
    <property type="term" value="F:metal ion binding"/>
    <property type="evidence" value="ECO:0007669"/>
    <property type="project" value="UniProtKB-KW"/>
</dbReference>
<evidence type="ECO:0000256" key="3">
    <source>
        <dbReference type="ARBA" id="ARBA00022695"/>
    </source>
</evidence>
<evidence type="ECO:0000256" key="2">
    <source>
        <dbReference type="ARBA" id="ARBA00022679"/>
    </source>
</evidence>
<dbReference type="GO" id="GO:0003723">
    <property type="term" value="F:RNA binding"/>
    <property type="evidence" value="ECO:0007669"/>
    <property type="project" value="InterPro"/>
</dbReference>
<comment type="caution">
    <text evidence="11">The sequence shown here is derived from an EMBL/GenBank/DDBJ whole genome shotgun (WGS) entry which is preliminary data.</text>
</comment>
<dbReference type="PANTHER" id="PTHR34047">
    <property type="entry name" value="NUCLEAR INTRON MATURASE 1, MITOCHONDRIAL-RELATED"/>
    <property type="match status" value="1"/>
</dbReference>
<dbReference type="SUPFAM" id="SSF56672">
    <property type="entry name" value="DNA/RNA polymerases"/>
    <property type="match status" value="1"/>
</dbReference>
<dbReference type="PANTHER" id="PTHR34047:SF7">
    <property type="entry name" value="RNA-DIRECTED DNA POLYMERASE"/>
    <property type="match status" value="1"/>
</dbReference>
<dbReference type="EC" id="2.7.7.49" evidence="1"/>